<comment type="similarity">
    <text evidence="2 6">Belongs to the anoctamin family.</text>
</comment>
<comment type="caution">
    <text evidence="6">Lacks conserved residue(s) required for the propagation of feature annotation.</text>
</comment>
<dbReference type="PaxDb" id="67767-A0A0J7KA22"/>
<evidence type="ECO:0000259" key="8">
    <source>
        <dbReference type="Pfam" id="PF04547"/>
    </source>
</evidence>
<dbReference type="PANTHER" id="PTHR12308">
    <property type="entry name" value="ANOCTAMIN"/>
    <property type="match status" value="1"/>
</dbReference>
<proteinExistence type="inferred from homology"/>
<comment type="caution">
    <text evidence="9">The sequence shown here is derived from an EMBL/GenBank/DDBJ whole genome shotgun (WGS) entry which is preliminary data.</text>
</comment>
<evidence type="ECO:0000256" key="3">
    <source>
        <dbReference type="ARBA" id="ARBA00022692"/>
    </source>
</evidence>
<protein>
    <recommendedName>
        <fullName evidence="6">Anoctamin</fullName>
    </recommendedName>
</protein>
<dbReference type="InterPro" id="IPR049452">
    <property type="entry name" value="Anoctamin_TM"/>
</dbReference>
<dbReference type="Pfam" id="PF04547">
    <property type="entry name" value="Anoctamin"/>
    <property type="match status" value="1"/>
</dbReference>
<name>A0A0J7KA22_LASNI</name>
<dbReference type="OrthoDB" id="296386at2759"/>
<evidence type="ECO:0000313" key="10">
    <source>
        <dbReference type="Proteomes" id="UP000036403"/>
    </source>
</evidence>
<keyword evidence="10" id="KW-1185">Reference proteome</keyword>
<dbReference type="STRING" id="67767.A0A0J7KA22"/>
<dbReference type="Proteomes" id="UP000036403">
    <property type="component" value="Unassembled WGS sequence"/>
</dbReference>
<feature type="region of interest" description="Disordered" evidence="7">
    <location>
        <begin position="281"/>
        <end position="326"/>
    </location>
</feature>
<evidence type="ECO:0000256" key="2">
    <source>
        <dbReference type="ARBA" id="ARBA00009671"/>
    </source>
</evidence>
<evidence type="ECO:0000256" key="1">
    <source>
        <dbReference type="ARBA" id="ARBA00004141"/>
    </source>
</evidence>
<comment type="subcellular location">
    <subcellularLocation>
        <location evidence="1 6">Membrane</location>
        <topology evidence="1 6">Multi-pass membrane protein</topology>
    </subcellularLocation>
</comment>
<keyword evidence="5 6" id="KW-0472">Membrane</keyword>
<dbReference type="AlphaFoldDB" id="A0A0J7KA22"/>
<dbReference type="GO" id="GO:0005254">
    <property type="term" value="F:chloride channel activity"/>
    <property type="evidence" value="ECO:0007669"/>
    <property type="project" value="TreeGrafter"/>
</dbReference>
<keyword evidence="3 6" id="KW-0812">Transmembrane</keyword>
<dbReference type="EMBL" id="LBMM01010909">
    <property type="protein sequence ID" value="KMQ87162.1"/>
    <property type="molecule type" value="Genomic_DNA"/>
</dbReference>
<sequence>VFPLHELPALEKLQRNWVRAFLSPQPLDDICKYFGVKITMYFAWLGHYTTALIVPAAVGVIYWVGIIGRNQAVEDVAYVLFSMFNVIWATVYLETWKRRGAELAYRWGTLDQRDDLLVEPRPLFTGTLEISPVTGRLEPTYPRWRRNMFRYFVSVPIIAICLLFVFIVMILSFQIQDWWDAHLESGGYGFWLSYVPKVLLAVVIALMDEAYFKVAVWLNDLENYRLDTEYENHLIYKVALQLAALLIARQVIGNLKESAIPYVIEQLRLARLSFELFGALSPSEARPPPSQEGEEVQGSKENEEKEDRPDSGKSKQPRNVSQAELESSLYRVGHPTNSLLSDVTFKFILKMDIFYFVENR</sequence>
<accession>A0A0J7KA22</accession>
<feature type="non-terminal residue" evidence="9">
    <location>
        <position position="1"/>
    </location>
</feature>
<evidence type="ECO:0000256" key="5">
    <source>
        <dbReference type="ARBA" id="ARBA00023136"/>
    </source>
</evidence>
<organism evidence="9 10">
    <name type="scientific">Lasius niger</name>
    <name type="common">Black garden ant</name>
    <dbReference type="NCBI Taxonomy" id="67767"/>
    <lineage>
        <taxon>Eukaryota</taxon>
        <taxon>Metazoa</taxon>
        <taxon>Ecdysozoa</taxon>
        <taxon>Arthropoda</taxon>
        <taxon>Hexapoda</taxon>
        <taxon>Insecta</taxon>
        <taxon>Pterygota</taxon>
        <taxon>Neoptera</taxon>
        <taxon>Endopterygota</taxon>
        <taxon>Hymenoptera</taxon>
        <taxon>Apocrita</taxon>
        <taxon>Aculeata</taxon>
        <taxon>Formicoidea</taxon>
        <taxon>Formicidae</taxon>
        <taxon>Formicinae</taxon>
        <taxon>Lasius</taxon>
        <taxon>Lasius</taxon>
    </lineage>
</organism>
<feature type="transmembrane region" description="Helical" evidence="6">
    <location>
        <begin position="188"/>
        <end position="207"/>
    </location>
</feature>
<feature type="transmembrane region" description="Helical" evidence="6">
    <location>
        <begin position="151"/>
        <end position="176"/>
    </location>
</feature>
<evidence type="ECO:0000256" key="6">
    <source>
        <dbReference type="RuleBase" id="RU280814"/>
    </source>
</evidence>
<feature type="domain" description="Anoctamin transmembrane" evidence="8">
    <location>
        <begin position="30"/>
        <end position="240"/>
    </location>
</feature>
<evidence type="ECO:0000313" key="9">
    <source>
        <dbReference type="EMBL" id="KMQ87162.1"/>
    </source>
</evidence>
<dbReference type="InterPro" id="IPR007632">
    <property type="entry name" value="Anoctamin"/>
</dbReference>
<evidence type="ECO:0000256" key="4">
    <source>
        <dbReference type="ARBA" id="ARBA00022989"/>
    </source>
</evidence>
<reference evidence="9 10" key="1">
    <citation type="submission" date="2015-04" db="EMBL/GenBank/DDBJ databases">
        <title>Lasius niger genome sequencing.</title>
        <authorList>
            <person name="Konorov E.A."/>
            <person name="Nikitin M.A."/>
            <person name="Kirill M.V."/>
            <person name="Chang P."/>
        </authorList>
    </citation>
    <scope>NUCLEOTIDE SEQUENCE [LARGE SCALE GENOMIC DNA]</scope>
    <source>
        <tissue evidence="9">Whole</tissue>
    </source>
</reference>
<evidence type="ECO:0000256" key="7">
    <source>
        <dbReference type="SAM" id="MobiDB-lite"/>
    </source>
</evidence>
<dbReference type="GO" id="GO:0005886">
    <property type="term" value="C:plasma membrane"/>
    <property type="evidence" value="ECO:0007669"/>
    <property type="project" value="TreeGrafter"/>
</dbReference>
<feature type="transmembrane region" description="Helical" evidence="6">
    <location>
        <begin position="42"/>
        <end position="64"/>
    </location>
</feature>
<dbReference type="PANTHER" id="PTHR12308:SF51">
    <property type="entry name" value="ANOCTAMIN-8"/>
    <property type="match status" value="1"/>
</dbReference>
<gene>
    <name evidence="9" type="ORF">RF55_13630</name>
</gene>
<keyword evidence="4 6" id="KW-1133">Transmembrane helix</keyword>
<feature type="transmembrane region" description="Helical" evidence="6">
    <location>
        <begin position="76"/>
        <end position="93"/>
    </location>
</feature>
<feature type="compositionally biased region" description="Basic and acidic residues" evidence="7">
    <location>
        <begin position="297"/>
        <end position="313"/>
    </location>
</feature>